<dbReference type="Proteomes" id="UP000769157">
    <property type="component" value="Unassembled WGS sequence"/>
</dbReference>
<name>A0A9P8T4R1_9ASCO</name>
<comment type="similarity">
    <text evidence="1 6">Belongs to the eukaryotic initiation factor 4E family.</text>
</comment>
<gene>
    <name evidence="7" type="ORF">OGAPHI_004175</name>
</gene>
<keyword evidence="4 6" id="KW-0694">RNA-binding</keyword>
<dbReference type="Pfam" id="PF01652">
    <property type="entry name" value="IF4E"/>
    <property type="match status" value="1"/>
</dbReference>
<dbReference type="RefSeq" id="XP_046061190.1">
    <property type="nucleotide sequence ID" value="XM_046205224.1"/>
</dbReference>
<reference evidence="7" key="2">
    <citation type="submission" date="2021-01" db="EMBL/GenBank/DDBJ databases">
        <authorList>
            <person name="Schikora-Tamarit M.A."/>
        </authorList>
    </citation>
    <scope>NUCLEOTIDE SEQUENCE</scope>
    <source>
        <strain evidence="7">CBS6075</strain>
    </source>
</reference>
<dbReference type="InterPro" id="IPR001040">
    <property type="entry name" value="TIF_eIF_4E"/>
</dbReference>
<dbReference type="PANTHER" id="PTHR11960:SF8">
    <property type="entry name" value="EUKARYOTIC TRANSLATION INITIATION FACTOR 4E1-RELATED"/>
    <property type="match status" value="1"/>
</dbReference>
<dbReference type="EMBL" id="JAEUBE010000295">
    <property type="protein sequence ID" value="KAH3665986.1"/>
    <property type="molecule type" value="Genomic_DNA"/>
</dbReference>
<keyword evidence="2 6" id="KW-0396">Initiation factor</keyword>
<comment type="caution">
    <text evidence="7">The sequence shown here is derived from an EMBL/GenBank/DDBJ whole genome shotgun (WGS) entry which is preliminary data.</text>
</comment>
<dbReference type="GO" id="GO:0016281">
    <property type="term" value="C:eukaryotic translation initiation factor 4F complex"/>
    <property type="evidence" value="ECO:0007669"/>
    <property type="project" value="TreeGrafter"/>
</dbReference>
<dbReference type="Gene3D" id="3.30.760.10">
    <property type="entry name" value="RNA Cap, Translation Initiation Factor Eif4e"/>
    <property type="match status" value="1"/>
</dbReference>
<dbReference type="OrthoDB" id="590761at2759"/>
<sequence length="211" mass="24250">MSEELDQATKDLSLDEKKDVTVLDSREEFNVKHPLNSKWTLWYTKPAVDPSESWSDLLKPVVAFDTVEEFWGIFNSIPKADELPVKSDYHLFRENIKPEWEDSANSKGGRFSFQFKGKRLEHGINEVWTRALLSVIGETIEDDQNEVNGVVLNVRKVGYKVCLWTKSCDRAALVPIGERLKKILMLREGESVEFISHKDSNERGSKPAFYV</sequence>
<dbReference type="AlphaFoldDB" id="A0A9P8T4R1"/>
<evidence type="ECO:0000256" key="6">
    <source>
        <dbReference type="RuleBase" id="RU004374"/>
    </source>
</evidence>
<keyword evidence="8" id="KW-1185">Reference proteome</keyword>
<dbReference type="GeneID" id="70236140"/>
<accession>A0A9P8T4R1</accession>
<keyword evidence="3" id="KW-0810">Translation regulation</keyword>
<dbReference type="GO" id="GO:0000340">
    <property type="term" value="F:RNA 7-methylguanosine cap binding"/>
    <property type="evidence" value="ECO:0007669"/>
    <property type="project" value="TreeGrafter"/>
</dbReference>
<dbReference type="GO" id="GO:0006417">
    <property type="term" value="P:regulation of translation"/>
    <property type="evidence" value="ECO:0007669"/>
    <property type="project" value="UniProtKB-KW"/>
</dbReference>
<evidence type="ECO:0000313" key="8">
    <source>
        <dbReference type="Proteomes" id="UP000769157"/>
    </source>
</evidence>
<evidence type="ECO:0000256" key="1">
    <source>
        <dbReference type="ARBA" id="ARBA00009860"/>
    </source>
</evidence>
<reference evidence="7" key="1">
    <citation type="journal article" date="2021" name="Open Biol.">
        <title>Shared evolutionary footprints suggest mitochondrial oxidative damage underlies multiple complex I losses in fungi.</title>
        <authorList>
            <person name="Schikora-Tamarit M.A."/>
            <person name="Marcet-Houben M."/>
            <person name="Nosek J."/>
            <person name="Gabaldon T."/>
        </authorList>
    </citation>
    <scope>NUCLEOTIDE SEQUENCE</scope>
    <source>
        <strain evidence="7">CBS6075</strain>
    </source>
</reference>
<dbReference type="InterPro" id="IPR023398">
    <property type="entry name" value="TIF_eIF4e-like"/>
</dbReference>
<organism evidence="7 8">
    <name type="scientific">Ogataea philodendri</name>
    <dbReference type="NCBI Taxonomy" id="1378263"/>
    <lineage>
        <taxon>Eukaryota</taxon>
        <taxon>Fungi</taxon>
        <taxon>Dikarya</taxon>
        <taxon>Ascomycota</taxon>
        <taxon>Saccharomycotina</taxon>
        <taxon>Pichiomycetes</taxon>
        <taxon>Pichiales</taxon>
        <taxon>Pichiaceae</taxon>
        <taxon>Ogataea</taxon>
    </lineage>
</organism>
<dbReference type="SUPFAM" id="SSF55418">
    <property type="entry name" value="eIF4e-like"/>
    <property type="match status" value="1"/>
</dbReference>
<protein>
    <recommendedName>
        <fullName evidence="9">Eukaryotic translation initiation factor 4E</fullName>
    </recommendedName>
</protein>
<evidence type="ECO:0000256" key="3">
    <source>
        <dbReference type="ARBA" id="ARBA00022845"/>
    </source>
</evidence>
<evidence type="ECO:0000256" key="2">
    <source>
        <dbReference type="ARBA" id="ARBA00022540"/>
    </source>
</evidence>
<dbReference type="GO" id="GO:0003743">
    <property type="term" value="F:translation initiation factor activity"/>
    <property type="evidence" value="ECO:0007669"/>
    <property type="project" value="UniProtKB-KW"/>
</dbReference>
<evidence type="ECO:0008006" key="9">
    <source>
        <dbReference type="Google" id="ProtNLM"/>
    </source>
</evidence>
<evidence type="ECO:0000256" key="4">
    <source>
        <dbReference type="ARBA" id="ARBA00022884"/>
    </source>
</evidence>
<dbReference type="PANTHER" id="PTHR11960">
    <property type="entry name" value="EUKARYOTIC TRANSLATION INITIATION FACTOR 4E RELATED"/>
    <property type="match status" value="1"/>
</dbReference>
<keyword evidence="5 6" id="KW-0648">Protein biosynthesis</keyword>
<evidence type="ECO:0000256" key="5">
    <source>
        <dbReference type="ARBA" id="ARBA00022917"/>
    </source>
</evidence>
<proteinExistence type="inferred from homology"/>
<evidence type="ECO:0000313" key="7">
    <source>
        <dbReference type="EMBL" id="KAH3665986.1"/>
    </source>
</evidence>